<dbReference type="Pfam" id="PF04352">
    <property type="entry name" value="ProQ"/>
    <property type="match status" value="1"/>
</dbReference>
<dbReference type="SUPFAM" id="SSF48657">
    <property type="entry name" value="FinO-like"/>
    <property type="match status" value="1"/>
</dbReference>
<dbReference type="InterPro" id="IPR036442">
    <property type="entry name" value="ProQ/FinO_sf"/>
</dbReference>
<feature type="domain" description="ProQ/FinO" evidence="3">
    <location>
        <begin position="40"/>
        <end position="142"/>
    </location>
</feature>
<dbReference type="Gene3D" id="1.10.1710.10">
    <property type="entry name" value="ProQ/FinO domain"/>
    <property type="match status" value="1"/>
</dbReference>
<evidence type="ECO:0000259" key="3">
    <source>
        <dbReference type="Pfam" id="PF04352"/>
    </source>
</evidence>
<keyword evidence="1" id="KW-0694">RNA-binding</keyword>
<evidence type="ECO:0000313" key="5">
    <source>
        <dbReference type="Proteomes" id="UP000585437"/>
    </source>
</evidence>
<comment type="caution">
    <text evidence="4">The sequence shown here is derived from an EMBL/GenBank/DDBJ whole genome shotgun (WGS) entry which is preliminary data.</text>
</comment>
<proteinExistence type="predicted"/>
<organism evidence="4 5">
    <name type="scientific">Rhizobium soli</name>
    <dbReference type="NCBI Taxonomy" id="424798"/>
    <lineage>
        <taxon>Bacteria</taxon>
        <taxon>Pseudomonadati</taxon>
        <taxon>Pseudomonadota</taxon>
        <taxon>Alphaproteobacteria</taxon>
        <taxon>Hyphomicrobiales</taxon>
        <taxon>Rhizobiaceae</taxon>
        <taxon>Rhizobium/Agrobacterium group</taxon>
        <taxon>Rhizobium</taxon>
    </lineage>
</organism>
<gene>
    <name evidence="4" type="ORF">F4695_003988</name>
</gene>
<evidence type="ECO:0000256" key="1">
    <source>
        <dbReference type="ARBA" id="ARBA00022884"/>
    </source>
</evidence>
<name>A0A7X0JPL6_9HYPH</name>
<accession>A0A7X0JPL6</accession>
<dbReference type="GO" id="GO:0003723">
    <property type="term" value="F:RNA binding"/>
    <property type="evidence" value="ECO:0007669"/>
    <property type="project" value="UniProtKB-KW"/>
</dbReference>
<evidence type="ECO:0000256" key="2">
    <source>
        <dbReference type="SAM" id="MobiDB-lite"/>
    </source>
</evidence>
<dbReference type="RefSeq" id="WP_184655738.1">
    <property type="nucleotide sequence ID" value="NZ_JACHBU010000009.1"/>
</dbReference>
<dbReference type="Proteomes" id="UP000585437">
    <property type="component" value="Unassembled WGS sequence"/>
</dbReference>
<dbReference type="AlphaFoldDB" id="A0A7X0JPL6"/>
<feature type="region of interest" description="Disordered" evidence="2">
    <location>
        <begin position="132"/>
        <end position="156"/>
    </location>
</feature>
<sequence length="156" mass="17483">MTIDRNEPAAQDENVSLKPSESSLELIKVDPYGLKAATAINDLLTTPLTVLPRAVGDEVRPLTIGIRFEMERCMKPNISTSTLLSALRRYVRSSVYLIAASQPGAYHHDGNGTPIEPIDQMDRLRAWQMFTNGQQQRQERSRQQRQAGRCRNEGGC</sequence>
<dbReference type="EMBL" id="JACHBU010000009">
    <property type="protein sequence ID" value="MBB6510597.1"/>
    <property type="molecule type" value="Genomic_DNA"/>
</dbReference>
<protein>
    <recommendedName>
        <fullName evidence="3">ProQ/FinO domain-containing protein</fullName>
    </recommendedName>
</protein>
<reference evidence="4 5" key="1">
    <citation type="submission" date="2020-08" db="EMBL/GenBank/DDBJ databases">
        <title>The Agave Microbiome: Exploring the role of microbial communities in plant adaptations to desert environments.</title>
        <authorList>
            <person name="Partida-Martinez L.P."/>
        </authorList>
    </citation>
    <scope>NUCLEOTIDE SEQUENCE [LARGE SCALE GENOMIC DNA]</scope>
    <source>
        <strain evidence="4 5">AS3.12</strain>
    </source>
</reference>
<keyword evidence="5" id="KW-1185">Reference proteome</keyword>
<dbReference type="InterPro" id="IPR016103">
    <property type="entry name" value="ProQ/FinO"/>
</dbReference>
<evidence type="ECO:0000313" key="4">
    <source>
        <dbReference type="EMBL" id="MBB6510597.1"/>
    </source>
</evidence>